<name>A0ACC1APJ7_9ROSI</name>
<evidence type="ECO:0000313" key="2">
    <source>
        <dbReference type="Proteomes" id="UP001164250"/>
    </source>
</evidence>
<dbReference type="Proteomes" id="UP001164250">
    <property type="component" value="Chromosome 9"/>
</dbReference>
<reference evidence="2" key="1">
    <citation type="journal article" date="2023" name="G3 (Bethesda)">
        <title>Genome assembly and association tests identify interacting loci associated with vigor, precocity, and sex in interspecific pistachio rootstocks.</title>
        <authorList>
            <person name="Palmer W."/>
            <person name="Jacygrad E."/>
            <person name="Sagayaradj S."/>
            <person name="Cavanaugh K."/>
            <person name="Han R."/>
            <person name="Bertier L."/>
            <person name="Beede B."/>
            <person name="Kafkas S."/>
            <person name="Golino D."/>
            <person name="Preece J."/>
            <person name="Michelmore R."/>
        </authorList>
    </citation>
    <scope>NUCLEOTIDE SEQUENCE [LARGE SCALE GENOMIC DNA]</scope>
</reference>
<comment type="caution">
    <text evidence="1">The sequence shown here is derived from an EMBL/GenBank/DDBJ whole genome shotgun (WGS) entry which is preliminary data.</text>
</comment>
<keyword evidence="2" id="KW-1185">Reference proteome</keyword>
<gene>
    <name evidence="1" type="ORF">Patl1_31962</name>
</gene>
<accession>A0ACC1APJ7</accession>
<dbReference type="EMBL" id="CM047905">
    <property type="protein sequence ID" value="KAJ0088611.1"/>
    <property type="molecule type" value="Genomic_DNA"/>
</dbReference>
<organism evidence="1 2">
    <name type="scientific">Pistacia atlantica</name>
    <dbReference type="NCBI Taxonomy" id="434234"/>
    <lineage>
        <taxon>Eukaryota</taxon>
        <taxon>Viridiplantae</taxon>
        <taxon>Streptophyta</taxon>
        <taxon>Embryophyta</taxon>
        <taxon>Tracheophyta</taxon>
        <taxon>Spermatophyta</taxon>
        <taxon>Magnoliopsida</taxon>
        <taxon>eudicotyledons</taxon>
        <taxon>Gunneridae</taxon>
        <taxon>Pentapetalae</taxon>
        <taxon>rosids</taxon>
        <taxon>malvids</taxon>
        <taxon>Sapindales</taxon>
        <taxon>Anacardiaceae</taxon>
        <taxon>Pistacia</taxon>
    </lineage>
</organism>
<protein>
    <submittedName>
        <fullName evidence="1">Uncharacterized protein</fullName>
    </submittedName>
</protein>
<proteinExistence type="predicted"/>
<sequence>MGLDAAAEAFDSHRISEDEFRSNAASITKNENLVVRFRERYLLWEKAAPFVLGMAAFGLELPVDPKDAVPVEQEDTQKSKDDESGVTSTPSGRRWRLWPIPFRRVKTLEHTSSSASSEEVFVDTESGSLNLQETSTSDGNVESPHKQFIRTNVPTNEQIASLNLKDGQNMITFSFSTRVLGTQQVDAHIYLWKWNARIVISDVDGTITKSDVLGQFMPLVGKDWTQSGVARLFSAIKENGYQLLFLSARAIVQAYLTRSFLLNLKQDGKALPNGPVVISPDGLFPSLYREVIRRAPHEFKIACLEDIKKLFPSDYNPFYAGFGNRDTDELSYRKIGIPKGKIFIINPQGEVAISHRIDVKSYTSLHTLVNDMFPPTSLIEQEDYNAWNFWKVPLPDVEI</sequence>
<evidence type="ECO:0000313" key="1">
    <source>
        <dbReference type="EMBL" id="KAJ0088611.1"/>
    </source>
</evidence>